<keyword evidence="13" id="KW-0594">Phospholipid biosynthesis</keyword>
<dbReference type="Gene3D" id="1.10.287.3610">
    <property type="match status" value="1"/>
</dbReference>
<evidence type="ECO:0000256" key="4">
    <source>
        <dbReference type="ARBA" id="ARBA00022516"/>
    </source>
</evidence>
<dbReference type="InterPro" id="IPR036945">
    <property type="entry name" value="DAGK_sf"/>
</dbReference>
<dbReference type="PANTHER" id="PTHR34299:SF1">
    <property type="entry name" value="DIACYLGLYCEROL KINASE"/>
    <property type="match status" value="1"/>
</dbReference>
<dbReference type="AlphaFoldDB" id="A0A2N4YVF9"/>
<evidence type="ECO:0000256" key="7">
    <source>
        <dbReference type="ARBA" id="ARBA00022741"/>
    </source>
</evidence>
<name>A0A2N4YVF9_KLEVA</name>
<feature type="binding site" evidence="16">
    <location>
        <begin position="6"/>
        <end position="8"/>
    </location>
    <ligand>
        <name>ATP</name>
        <dbReference type="ChEBI" id="CHEBI:30616"/>
    </ligand>
</feature>
<evidence type="ECO:0000256" key="8">
    <source>
        <dbReference type="ARBA" id="ARBA00022777"/>
    </source>
</evidence>
<evidence type="ECO:0000256" key="2">
    <source>
        <dbReference type="ARBA" id="ARBA00005967"/>
    </source>
</evidence>
<accession>A0A2N4YVF9</accession>
<evidence type="ECO:0000256" key="10">
    <source>
        <dbReference type="ARBA" id="ARBA00022989"/>
    </source>
</evidence>
<comment type="caution">
    <text evidence="18">The sequence shown here is derived from an EMBL/GenBank/DDBJ whole genome shotgun (WGS) entry which is preliminary data.</text>
</comment>
<evidence type="ECO:0000256" key="3">
    <source>
        <dbReference type="ARBA" id="ARBA00022475"/>
    </source>
</evidence>
<keyword evidence="6 17" id="KW-0812">Transmembrane</keyword>
<keyword evidence="14" id="KW-1208">Phospholipid metabolism</keyword>
<comment type="similarity">
    <text evidence="2">Belongs to the bacterial diacylglycerol kinase family.</text>
</comment>
<keyword evidence="9 16" id="KW-0067">ATP-binding</keyword>
<keyword evidence="5" id="KW-0808">Transferase</keyword>
<dbReference type="EMBL" id="PIDP01001155">
    <property type="protein sequence ID" value="PLM91751.1"/>
    <property type="molecule type" value="Genomic_DNA"/>
</dbReference>
<evidence type="ECO:0000256" key="13">
    <source>
        <dbReference type="ARBA" id="ARBA00023209"/>
    </source>
</evidence>
<protein>
    <submittedName>
        <fullName evidence="18">Diacylglycerol kinase</fullName>
    </submittedName>
</protein>
<gene>
    <name evidence="18" type="ORF">CWN47_25100</name>
</gene>
<keyword evidence="3" id="KW-1003">Cell membrane</keyword>
<feature type="binding site" evidence="15">
    <location>
        <begin position="33"/>
        <end position="38"/>
    </location>
    <ligand>
        <name>substrate</name>
    </ligand>
</feature>
<comment type="subcellular location">
    <subcellularLocation>
        <location evidence="1">Cell membrane</location>
        <topology evidence="1">Multi-pass membrane protein</topology>
    </subcellularLocation>
</comment>
<dbReference type="Proteomes" id="UP000234412">
    <property type="component" value="Unassembled WGS sequence"/>
</dbReference>
<evidence type="ECO:0000256" key="6">
    <source>
        <dbReference type="ARBA" id="ARBA00022692"/>
    </source>
</evidence>
<keyword evidence="12 17" id="KW-0472">Membrane</keyword>
<evidence type="ECO:0000256" key="11">
    <source>
        <dbReference type="ARBA" id="ARBA00023098"/>
    </source>
</evidence>
<evidence type="ECO:0000256" key="14">
    <source>
        <dbReference type="ARBA" id="ARBA00023264"/>
    </source>
</evidence>
<reference evidence="18 19" key="2">
    <citation type="submission" date="2018-01" db="EMBL/GenBank/DDBJ databases">
        <title>Genomic study of Klebsiella pneumoniae.</title>
        <authorList>
            <person name="Yang Y."/>
            <person name="Bicalho R."/>
        </authorList>
    </citation>
    <scope>NUCLEOTIDE SEQUENCE [LARGE SCALE GENOMIC DNA]</scope>
    <source>
        <strain evidence="18 19">A8</strain>
    </source>
</reference>
<evidence type="ECO:0000256" key="12">
    <source>
        <dbReference type="ARBA" id="ARBA00023136"/>
    </source>
</evidence>
<sequence length="42" mass="4666">DRIGSEYHELSGRAKDMGSAAVLLAIIIALITWGTLLWSHYH</sequence>
<evidence type="ECO:0000313" key="19">
    <source>
        <dbReference type="Proteomes" id="UP000234412"/>
    </source>
</evidence>
<feature type="binding site" evidence="15">
    <location>
        <position position="19"/>
    </location>
    <ligand>
        <name>substrate</name>
    </ligand>
</feature>
<keyword evidence="11" id="KW-0443">Lipid metabolism</keyword>
<dbReference type="GO" id="GO:0008654">
    <property type="term" value="P:phospholipid biosynthetic process"/>
    <property type="evidence" value="ECO:0007669"/>
    <property type="project" value="UniProtKB-KW"/>
</dbReference>
<dbReference type="Pfam" id="PF01219">
    <property type="entry name" value="DAGK_prokar"/>
    <property type="match status" value="1"/>
</dbReference>
<organism evidence="18 19">
    <name type="scientific">Klebsiella variicola</name>
    <dbReference type="NCBI Taxonomy" id="244366"/>
    <lineage>
        <taxon>Bacteria</taxon>
        <taxon>Pseudomonadati</taxon>
        <taxon>Pseudomonadota</taxon>
        <taxon>Gammaproteobacteria</taxon>
        <taxon>Enterobacterales</taxon>
        <taxon>Enterobacteriaceae</taxon>
        <taxon>Klebsiella/Raoultella group</taxon>
        <taxon>Klebsiella</taxon>
        <taxon>Klebsiella pneumoniae complex</taxon>
    </lineage>
</organism>
<dbReference type="PANTHER" id="PTHR34299">
    <property type="entry name" value="DIACYLGLYCEROL KINASE"/>
    <property type="match status" value="1"/>
</dbReference>
<dbReference type="GO" id="GO:0005524">
    <property type="term" value="F:ATP binding"/>
    <property type="evidence" value="ECO:0007669"/>
    <property type="project" value="UniProtKB-KW"/>
</dbReference>
<keyword evidence="8 18" id="KW-0418">Kinase</keyword>
<evidence type="ECO:0000256" key="1">
    <source>
        <dbReference type="ARBA" id="ARBA00004651"/>
    </source>
</evidence>
<evidence type="ECO:0000313" key="18">
    <source>
        <dbReference type="EMBL" id="PLM91751.1"/>
    </source>
</evidence>
<evidence type="ECO:0000256" key="9">
    <source>
        <dbReference type="ARBA" id="ARBA00022840"/>
    </source>
</evidence>
<evidence type="ECO:0000256" key="16">
    <source>
        <dbReference type="PIRSR" id="PIRSR600829-3"/>
    </source>
</evidence>
<evidence type="ECO:0000256" key="5">
    <source>
        <dbReference type="ARBA" id="ARBA00022679"/>
    </source>
</evidence>
<keyword evidence="4" id="KW-0444">Lipid biosynthesis</keyword>
<keyword evidence="7 16" id="KW-0547">Nucleotide-binding</keyword>
<feature type="binding site" evidence="16">
    <location>
        <begin position="15"/>
        <end position="16"/>
    </location>
    <ligand>
        <name>ATP</name>
        <dbReference type="ChEBI" id="CHEBI:30616"/>
    </ligand>
</feature>
<keyword evidence="10 17" id="KW-1133">Transmembrane helix</keyword>
<reference evidence="18 19" key="1">
    <citation type="submission" date="2017-11" db="EMBL/GenBank/DDBJ databases">
        <authorList>
            <person name="Han C.G."/>
        </authorList>
    </citation>
    <scope>NUCLEOTIDE SEQUENCE [LARGE SCALE GENOMIC DNA]</scope>
    <source>
        <strain evidence="18 19">A8</strain>
    </source>
</reference>
<feature type="non-terminal residue" evidence="18">
    <location>
        <position position="1"/>
    </location>
</feature>
<proteinExistence type="inferred from homology"/>
<dbReference type="GO" id="GO:0016301">
    <property type="term" value="F:kinase activity"/>
    <property type="evidence" value="ECO:0007669"/>
    <property type="project" value="UniProtKB-KW"/>
</dbReference>
<dbReference type="GO" id="GO:0005886">
    <property type="term" value="C:plasma membrane"/>
    <property type="evidence" value="ECO:0007669"/>
    <property type="project" value="UniProtKB-SubCell"/>
</dbReference>
<dbReference type="InterPro" id="IPR000829">
    <property type="entry name" value="DAGK"/>
</dbReference>
<feature type="transmembrane region" description="Helical" evidence="17">
    <location>
        <begin position="21"/>
        <end position="41"/>
    </location>
</feature>
<evidence type="ECO:0000256" key="15">
    <source>
        <dbReference type="PIRSR" id="PIRSR600829-2"/>
    </source>
</evidence>
<evidence type="ECO:0000256" key="17">
    <source>
        <dbReference type="SAM" id="Phobius"/>
    </source>
</evidence>